<feature type="domain" description="DUF402" evidence="1">
    <location>
        <begin position="3"/>
        <end position="64"/>
    </location>
</feature>
<dbReference type="Proteomes" id="UP000050509">
    <property type="component" value="Unassembled WGS sequence"/>
</dbReference>
<dbReference type="SUPFAM" id="SSF159234">
    <property type="entry name" value="FomD-like"/>
    <property type="match status" value="1"/>
</dbReference>
<comment type="caution">
    <text evidence="2">The sequence shown here is derived from an EMBL/GenBank/DDBJ whole genome shotgun (WGS) entry which is preliminary data.</text>
</comment>
<dbReference type="AlphaFoldDB" id="A0A0P9CU31"/>
<dbReference type="EMBL" id="LJCR01001923">
    <property type="protein sequence ID" value="KPV49510.1"/>
    <property type="molecule type" value="Genomic_DNA"/>
</dbReference>
<evidence type="ECO:0000313" key="3">
    <source>
        <dbReference type="Proteomes" id="UP000050509"/>
    </source>
</evidence>
<protein>
    <recommendedName>
        <fullName evidence="1">DUF402 domain-containing protein</fullName>
    </recommendedName>
</protein>
<dbReference type="InterPro" id="IPR035930">
    <property type="entry name" value="FomD-like_sf"/>
</dbReference>
<sequence length="72" mass="7831">PAQFDGATLSSEDLELDLFVSPDRAQLLRLDLDEFAARDFEHREPATYAAALAALDELEALARAAAPPFDAK</sequence>
<name>A0A0P9CU31_9CHLR</name>
<evidence type="ECO:0000259" key="1">
    <source>
        <dbReference type="Pfam" id="PF04167"/>
    </source>
</evidence>
<gene>
    <name evidence="2" type="ORF">SE17_32215</name>
</gene>
<organism evidence="2 3">
    <name type="scientific">Kouleothrix aurantiaca</name>
    <dbReference type="NCBI Taxonomy" id="186479"/>
    <lineage>
        <taxon>Bacteria</taxon>
        <taxon>Bacillati</taxon>
        <taxon>Chloroflexota</taxon>
        <taxon>Chloroflexia</taxon>
        <taxon>Chloroflexales</taxon>
        <taxon>Roseiflexineae</taxon>
        <taxon>Roseiflexaceae</taxon>
        <taxon>Kouleothrix</taxon>
    </lineage>
</organism>
<dbReference type="Pfam" id="PF04167">
    <property type="entry name" value="DUF402"/>
    <property type="match status" value="1"/>
</dbReference>
<dbReference type="InterPro" id="IPR007295">
    <property type="entry name" value="DUF402"/>
</dbReference>
<dbReference type="Gene3D" id="2.40.380.10">
    <property type="entry name" value="FomD-like"/>
    <property type="match status" value="1"/>
</dbReference>
<feature type="non-terminal residue" evidence="2">
    <location>
        <position position="1"/>
    </location>
</feature>
<accession>A0A0P9CU31</accession>
<reference evidence="2 3" key="1">
    <citation type="submission" date="2015-09" db="EMBL/GenBank/DDBJ databases">
        <title>Draft genome sequence of Kouleothrix aurantiaca JCM 19913.</title>
        <authorList>
            <person name="Hemp J."/>
        </authorList>
    </citation>
    <scope>NUCLEOTIDE SEQUENCE [LARGE SCALE GENOMIC DNA]</scope>
    <source>
        <strain evidence="2 3">COM-B</strain>
    </source>
</reference>
<proteinExistence type="predicted"/>
<evidence type="ECO:0000313" key="2">
    <source>
        <dbReference type="EMBL" id="KPV49510.1"/>
    </source>
</evidence>
<keyword evidence="3" id="KW-1185">Reference proteome</keyword>